<dbReference type="Proteomes" id="UP000800096">
    <property type="component" value="Unassembled WGS sequence"/>
</dbReference>
<reference evidence="2" key="1">
    <citation type="journal article" date="2020" name="Stud. Mycol.">
        <title>101 Dothideomycetes genomes: a test case for predicting lifestyles and emergence of pathogens.</title>
        <authorList>
            <person name="Haridas S."/>
            <person name="Albert R."/>
            <person name="Binder M."/>
            <person name="Bloem J."/>
            <person name="Labutti K."/>
            <person name="Salamov A."/>
            <person name="Andreopoulos B."/>
            <person name="Baker S."/>
            <person name="Barry K."/>
            <person name="Bills G."/>
            <person name="Bluhm B."/>
            <person name="Cannon C."/>
            <person name="Castanera R."/>
            <person name="Culley D."/>
            <person name="Daum C."/>
            <person name="Ezra D."/>
            <person name="Gonzalez J."/>
            <person name="Henrissat B."/>
            <person name="Kuo A."/>
            <person name="Liang C."/>
            <person name="Lipzen A."/>
            <person name="Lutzoni F."/>
            <person name="Magnuson J."/>
            <person name="Mondo S."/>
            <person name="Nolan M."/>
            <person name="Ohm R."/>
            <person name="Pangilinan J."/>
            <person name="Park H.-J."/>
            <person name="Ramirez L."/>
            <person name="Alfaro M."/>
            <person name="Sun H."/>
            <person name="Tritt A."/>
            <person name="Yoshinaga Y."/>
            <person name="Zwiers L.-H."/>
            <person name="Turgeon B."/>
            <person name="Goodwin S."/>
            <person name="Spatafora J."/>
            <person name="Crous P."/>
            <person name="Grigoriev I."/>
        </authorList>
    </citation>
    <scope>NUCLEOTIDE SEQUENCE</scope>
    <source>
        <strain evidence="2">HMLAC05119</strain>
    </source>
</reference>
<gene>
    <name evidence="2" type="ORF">BDU57DRAFT_579328</name>
</gene>
<feature type="compositionally biased region" description="Low complexity" evidence="1">
    <location>
        <begin position="101"/>
        <end position="114"/>
    </location>
</feature>
<keyword evidence="3" id="KW-1185">Reference proteome</keyword>
<dbReference type="EMBL" id="ML979137">
    <property type="protein sequence ID" value="KAF1914804.1"/>
    <property type="molecule type" value="Genomic_DNA"/>
</dbReference>
<feature type="region of interest" description="Disordered" evidence="1">
    <location>
        <begin position="97"/>
        <end position="159"/>
    </location>
</feature>
<feature type="compositionally biased region" description="Polar residues" evidence="1">
    <location>
        <begin position="140"/>
        <end position="158"/>
    </location>
</feature>
<name>A0A6A5QJZ1_AMPQU</name>
<organism evidence="2 3">
    <name type="scientific">Ampelomyces quisqualis</name>
    <name type="common">Powdery mildew agent</name>
    <dbReference type="NCBI Taxonomy" id="50730"/>
    <lineage>
        <taxon>Eukaryota</taxon>
        <taxon>Fungi</taxon>
        <taxon>Dikarya</taxon>
        <taxon>Ascomycota</taxon>
        <taxon>Pezizomycotina</taxon>
        <taxon>Dothideomycetes</taxon>
        <taxon>Pleosporomycetidae</taxon>
        <taxon>Pleosporales</taxon>
        <taxon>Pleosporineae</taxon>
        <taxon>Phaeosphaeriaceae</taxon>
        <taxon>Ampelomyces</taxon>
    </lineage>
</organism>
<sequence>MSQPLQNVPGMPNCTAPVPPNPPVLAPATKRKAASTEDDDRQLNASGTAYQSRAMATSNPKAAKRPKLSKDHGDATVGKSVRAVDSGFVVRDEVVMKDASTPETTKKTATPTVTRKSKSTAPAVAEGAKLRTTQKKQAKSTEASQSSSAVGTNDNNDVMIQDVPADPTQRVTGPISLEAFAAGVTTTGPDQVPAPVTAPAPASAFLARFFTKPLPAMHTPWPLSCAQAYDQYDQPTTSPINWDAFPNVEKQDRAAYDDREPWNPAPIAWNKVGKVAQAREGRENPLTDEGGRKRFIKANRAIFKATGVYFKRGTHGLQDGFNVPSESDMTRALKNASIVAAQLVTGAGVTQSINVAGAGAAQTIEIETRRNKKNRKPRDEDEPEAVAYELKVVELLLQPPDGSGPVTRYMTQKMWRKLQLVPGQTLCCSAATFDRWYSSSCFGVRHSLPRRVYILKKLSGGYAYVDEGVPPVTIHTLLDTYCLSQDMGTTRVSDMILDEIHRFLRNEAALTEKYGVMGGICEDDCNVVVRILDLTPEDIKKLWISTKVNDPIRKLLVHLFVLRAANSEWSTQYTDHARRNAQFASRLYSAFVRRYCHLAIESFVEALSRDNFCAKYHNHRNREPCYLSRHPSTLSKAKIDDTLNTSNIHKIAIEGVEYSIVNKTGDGLNMSALQANKSRWDWERVQSINSWIYIPPNGPQIRQPRPIYFPPDAADAYGRYPSHPGYMDAVWRLRIERDEYAQDQWELAKAFDIPEGATRCRDDKDTGEYLFDMEDDTWIPPSNFARDLQRREGQNWHEFQAYRRWLWTQGGGTIPKMTCKRWRPFMGPKNHREDTFRDAVQKQ</sequence>
<evidence type="ECO:0000313" key="3">
    <source>
        <dbReference type="Proteomes" id="UP000800096"/>
    </source>
</evidence>
<accession>A0A6A5QJZ1</accession>
<feature type="region of interest" description="Disordered" evidence="1">
    <location>
        <begin position="1"/>
        <end position="78"/>
    </location>
</feature>
<feature type="compositionally biased region" description="Polar residues" evidence="1">
    <location>
        <begin position="43"/>
        <end position="60"/>
    </location>
</feature>
<evidence type="ECO:0000313" key="2">
    <source>
        <dbReference type="EMBL" id="KAF1914804.1"/>
    </source>
</evidence>
<dbReference type="OrthoDB" id="3791649at2759"/>
<proteinExistence type="predicted"/>
<evidence type="ECO:0000256" key="1">
    <source>
        <dbReference type="SAM" id="MobiDB-lite"/>
    </source>
</evidence>
<protein>
    <submittedName>
        <fullName evidence="2">Uncharacterized protein</fullName>
    </submittedName>
</protein>
<dbReference type="AlphaFoldDB" id="A0A6A5QJZ1"/>